<dbReference type="InterPro" id="IPR009057">
    <property type="entry name" value="Homeodomain-like_sf"/>
</dbReference>
<dbReference type="RefSeq" id="WP_190192634.1">
    <property type="nucleotide sequence ID" value="NZ_BMVU01000028.1"/>
</dbReference>
<dbReference type="Gene3D" id="1.10.10.60">
    <property type="entry name" value="Homeodomain-like"/>
    <property type="match status" value="1"/>
</dbReference>
<dbReference type="PANTHER" id="PTHR46796:SF13">
    <property type="entry name" value="HTH-TYPE TRANSCRIPTIONAL ACTIVATOR RHAS"/>
    <property type="match status" value="1"/>
</dbReference>
<evidence type="ECO:0000256" key="1">
    <source>
        <dbReference type="ARBA" id="ARBA00023015"/>
    </source>
</evidence>
<dbReference type="Proteomes" id="UP000619244">
    <property type="component" value="Unassembled WGS sequence"/>
</dbReference>
<dbReference type="InterPro" id="IPR018060">
    <property type="entry name" value="HTH_AraC"/>
</dbReference>
<keyword evidence="1" id="KW-0805">Transcription regulation</keyword>
<dbReference type="Pfam" id="PF12833">
    <property type="entry name" value="HTH_18"/>
    <property type="match status" value="1"/>
</dbReference>
<dbReference type="InterPro" id="IPR018062">
    <property type="entry name" value="HTH_AraC-typ_CS"/>
</dbReference>
<dbReference type="AlphaFoldDB" id="A0A918U4U3"/>
<organism evidence="5 6">
    <name type="scientific">Streptomyces minutiscleroticus</name>
    <dbReference type="NCBI Taxonomy" id="68238"/>
    <lineage>
        <taxon>Bacteria</taxon>
        <taxon>Bacillati</taxon>
        <taxon>Actinomycetota</taxon>
        <taxon>Actinomycetes</taxon>
        <taxon>Kitasatosporales</taxon>
        <taxon>Streptomycetaceae</taxon>
        <taxon>Streptomyces</taxon>
    </lineage>
</organism>
<keyword evidence="2" id="KW-0238">DNA-binding</keyword>
<reference evidence="5" key="1">
    <citation type="journal article" date="2014" name="Int. J. Syst. Evol. Microbiol.">
        <title>Complete genome sequence of Corynebacterium casei LMG S-19264T (=DSM 44701T), isolated from a smear-ripened cheese.</title>
        <authorList>
            <consortium name="US DOE Joint Genome Institute (JGI-PGF)"/>
            <person name="Walter F."/>
            <person name="Albersmeier A."/>
            <person name="Kalinowski J."/>
            <person name="Ruckert C."/>
        </authorList>
    </citation>
    <scope>NUCLEOTIDE SEQUENCE</scope>
    <source>
        <strain evidence="5">JCM 4790</strain>
    </source>
</reference>
<dbReference type="EMBL" id="BMVU01000028">
    <property type="protein sequence ID" value="GGX90818.1"/>
    <property type="molecule type" value="Genomic_DNA"/>
</dbReference>
<dbReference type="Pfam" id="PF12852">
    <property type="entry name" value="Cupin_6"/>
    <property type="match status" value="1"/>
</dbReference>
<dbReference type="GO" id="GO:0003700">
    <property type="term" value="F:DNA-binding transcription factor activity"/>
    <property type="evidence" value="ECO:0007669"/>
    <property type="project" value="InterPro"/>
</dbReference>
<evidence type="ECO:0000256" key="3">
    <source>
        <dbReference type="ARBA" id="ARBA00023163"/>
    </source>
</evidence>
<dbReference type="PROSITE" id="PS00041">
    <property type="entry name" value="HTH_ARAC_FAMILY_1"/>
    <property type="match status" value="1"/>
</dbReference>
<dbReference type="PROSITE" id="PS01124">
    <property type="entry name" value="HTH_ARAC_FAMILY_2"/>
    <property type="match status" value="1"/>
</dbReference>
<feature type="domain" description="HTH araC/xylS-type" evidence="4">
    <location>
        <begin position="215"/>
        <end position="313"/>
    </location>
</feature>
<dbReference type="InterPro" id="IPR032783">
    <property type="entry name" value="AraC_lig"/>
</dbReference>
<accession>A0A918U4U3</accession>
<evidence type="ECO:0000313" key="6">
    <source>
        <dbReference type="Proteomes" id="UP000619244"/>
    </source>
</evidence>
<keyword evidence="3" id="KW-0804">Transcription</keyword>
<protein>
    <submittedName>
        <fullName evidence="5">AraC family transcriptional regulator</fullName>
    </submittedName>
</protein>
<evidence type="ECO:0000313" key="5">
    <source>
        <dbReference type="EMBL" id="GGX90818.1"/>
    </source>
</evidence>
<evidence type="ECO:0000256" key="2">
    <source>
        <dbReference type="ARBA" id="ARBA00023125"/>
    </source>
</evidence>
<proteinExistence type="predicted"/>
<sequence length="316" mass="33018">MDRTDPLEDVLALLDTRGHLSTSLVAGGAWALRFDPPVDVKFNAVRRGRCLLEVEGAGPPLALGTGDCFLLTRARPFVLRSAPEDASGDAPAAAPEPVAAGPVFAAAPDGVARVGDGDDVLLIGGRFSFGDRARALLLDALPPVIHVPAGTRHAETVGWALAEIGRELQHRPAASTLVAEHLAVVMLVHVLRLHLADGTNGAAGWLVGLADPVAAPALAALHGRPAHPWTVAELAAVSGVSRSTLAARFRRTVGQAPLDCLTRGRIELASRRLRQGSDTVAAVARAVGYGSESALSTAFKRVTGNSPRAHRDRRRT</sequence>
<reference evidence="5" key="2">
    <citation type="submission" date="2020-09" db="EMBL/GenBank/DDBJ databases">
        <authorList>
            <person name="Sun Q."/>
            <person name="Ohkuma M."/>
        </authorList>
    </citation>
    <scope>NUCLEOTIDE SEQUENCE</scope>
    <source>
        <strain evidence="5">JCM 4790</strain>
    </source>
</reference>
<gene>
    <name evidence="5" type="ORF">GCM10010358_51020</name>
</gene>
<dbReference type="GO" id="GO:0043565">
    <property type="term" value="F:sequence-specific DNA binding"/>
    <property type="evidence" value="ECO:0007669"/>
    <property type="project" value="InterPro"/>
</dbReference>
<evidence type="ECO:0000259" key="4">
    <source>
        <dbReference type="PROSITE" id="PS01124"/>
    </source>
</evidence>
<dbReference type="SUPFAM" id="SSF46689">
    <property type="entry name" value="Homeodomain-like"/>
    <property type="match status" value="2"/>
</dbReference>
<dbReference type="PANTHER" id="PTHR46796">
    <property type="entry name" value="HTH-TYPE TRANSCRIPTIONAL ACTIVATOR RHAS-RELATED"/>
    <property type="match status" value="1"/>
</dbReference>
<name>A0A918U4U3_9ACTN</name>
<dbReference type="InterPro" id="IPR050204">
    <property type="entry name" value="AraC_XylS_family_regulators"/>
</dbReference>
<keyword evidence="6" id="KW-1185">Reference proteome</keyword>
<comment type="caution">
    <text evidence="5">The sequence shown here is derived from an EMBL/GenBank/DDBJ whole genome shotgun (WGS) entry which is preliminary data.</text>
</comment>
<dbReference type="SMART" id="SM00342">
    <property type="entry name" value="HTH_ARAC"/>
    <property type="match status" value="1"/>
</dbReference>